<dbReference type="SUPFAM" id="SSF47954">
    <property type="entry name" value="Cyclin-like"/>
    <property type="match status" value="1"/>
</dbReference>
<dbReference type="Gene3D" id="1.10.472.10">
    <property type="entry name" value="Cyclin-like"/>
    <property type="match status" value="1"/>
</dbReference>
<protein>
    <recommendedName>
        <fullName evidence="1">Cyclin N-terminal domain-containing protein</fullName>
    </recommendedName>
</protein>
<keyword evidence="3" id="KW-1185">Reference proteome</keyword>
<reference evidence="2" key="1">
    <citation type="submission" date="2023-08" db="EMBL/GenBank/DDBJ databases">
        <title>Draft sequence of the Babesia gibsoni genome.</title>
        <authorList>
            <person name="Yamagishi J.Y."/>
            <person name="Xuan X.X."/>
        </authorList>
    </citation>
    <scope>NUCLEOTIDE SEQUENCE</scope>
    <source>
        <strain evidence="2">Azabu</strain>
    </source>
</reference>
<evidence type="ECO:0000313" key="3">
    <source>
        <dbReference type="Proteomes" id="UP001230268"/>
    </source>
</evidence>
<dbReference type="AlphaFoldDB" id="A0AAD8UW27"/>
<evidence type="ECO:0000259" key="1">
    <source>
        <dbReference type="Pfam" id="PF00134"/>
    </source>
</evidence>
<name>A0AAD8UW27_BABGI</name>
<organism evidence="2 3">
    <name type="scientific">Babesia gibsoni</name>
    <dbReference type="NCBI Taxonomy" id="33632"/>
    <lineage>
        <taxon>Eukaryota</taxon>
        <taxon>Sar</taxon>
        <taxon>Alveolata</taxon>
        <taxon>Apicomplexa</taxon>
        <taxon>Aconoidasida</taxon>
        <taxon>Piroplasmida</taxon>
        <taxon>Babesiidae</taxon>
        <taxon>Babesia</taxon>
    </lineage>
</organism>
<comment type="caution">
    <text evidence="2">The sequence shown here is derived from an EMBL/GenBank/DDBJ whole genome shotgun (WGS) entry which is preliminary data.</text>
</comment>
<dbReference type="EMBL" id="JAVEPI010000001">
    <property type="protein sequence ID" value="KAK1444868.1"/>
    <property type="molecule type" value="Genomic_DNA"/>
</dbReference>
<dbReference type="Proteomes" id="UP001230268">
    <property type="component" value="Unassembled WGS sequence"/>
</dbReference>
<sequence>MSPILSEYDRYEVLTEHSVKRKSISGGDMSQVSNEDREMHLLDVYWRLKQVYDRVNECFFTSFSLSQCDSLTFDVEEYRRRSINLLSHLPSHAEMQGMNQIPGIWSDLFQTEIAMLSNHLLLERNIGIAERMKHYILTREHPVTYQSQKLVMSPALVKLQASVLSNENAQDLKVEKCVLHVVNQLFIFNERINTECAEDRQYYEEMREELYTIKEHELLNRLPSVGKDRTKVLPFLRRLSQMFDTDKCTLHLAMLFFDFYVHTLLSRGAIESPMDHNQALCISTACYLLACALREHWTDISSDSYLERAAEMVSGAFTSQDIVATQLDILQTMPKGFTCMYTVFEYGVFYLANIKGAYIPPNAGIGNPILLAGRISEDCSTYRSDRYTVRSPLSQEEESVKGAFRSQEDRIVESRGDVGLENGDGNHRSPMSAMAYNMCRSPTIQLEEAAKPGQNPVFDVESARALCDYLLLELGFKYLVENGGYAFIYHSLIRWDDLYVSRNWNIFIPPSRAAVVLIFHFFVEFFGVDHRKDLIWCRRFCSKVFHMLYDSDVALWYKMYRENIITWVSSLSKSSIRMGEMALLLDVSGQKFRAAETCLQTFWSRVIFGYVQQGYDIEEIDQVKLMRDFEAVYRLISNDEQCVKAV</sequence>
<accession>A0AAD8UW27</accession>
<evidence type="ECO:0000313" key="2">
    <source>
        <dbReference type="EMBL" id="KAK1444868.1"/>
    </source>
</evidence>
<dbReference type="InterPro" id="IPR036915">
    <property type="entry name" value="Cyclin-like_sf"/>
</dbReference>
<dbReference type="InterPro" id="IPR006671">
    <property type="entry name" value="Cyclin_N"/>
</dbReference>
<dbReference type="Pfam" id="PF00134">
    <property type="entry name" value="Cyclin_N"/>
    <property type="match status" value="1"/>
</dbReference>
<proteinExistence type="predicted"/>
<feature type="domain" description="Cyclin N-terminal" evidence="1">
    <location>
        <begin position="209"/>
        <end position="333"/>
    </location>
</feature>
<gene>
    <name evidence="2" type="ORF">BgAZ_107740</name>
</gene>